<dbReference type="Proteomes" id="UP000321039">
    <property type="component" value="Unassembled WGS sequence"/>
</dbReference>
<dbReference type="GO" id="GO:0019867">
    <property type="term" value="C:outer membrane"/>
    <property type="evidence" value="ECO:0007669"/>
    <property type="project" value="InterPro"/>
</dbReference>
<evidence type="ECO:0000256" key="5">
    <source>
        <dbReference type="ARBA" id="ARBA00023136"/>
    </source>
</evidence>
<keyword evidence="5" id="KW-0472">Membrane</keyword>
<evidence type="ECO:0000256" key="3">
    <source>
        <dbReference type="ARBA" id="ARBA00022963"/>
    </source>
</evidence>
<keyword evidence="7" id="KW-0732">Signal</keyword>
<evidence type="ECO:0000313" key="9">
    <source>
        <dbReference type="EMBL" id="TXS89876.1"/>
    </source>
</evidence>
<keyword evidence="2 6" id="KW-0378">Hydrolase</keyword>
<name>A0A5C8ZMZ7_9GAMM</name>
<feature type="short sequence motif" description="GXSXG" evidence="6">
    <location>
        <begin position="72"/>
        <end position="76"/>
    </location>
</feature>
<accession>A0A5C8ZMZ7</accession>
<evidence type="ECO:0000256" key="1">
    <source>
        <dbReference type="ARBA" id="ARBA00004370"/>
    </source>
</evidence>
<feature type="domain" description="PNPLA" evidence="8">
    <location>
        <begin position="41"/>
        <end position="235"/>
    </location>
</feature>
<evidence type="ECO:0000256" key="7">
    <source>
        <dbReference type="SAM" id="SignalP"/>
    </source>
</evidence>
<evidence type="ECO:0000256" key="2">
    <source>
        <dbReference type="ARBA" id="ARBA00022801"/>
    </source>
</evidence>
<keyword evidence="4 6" id="KW-0443">Lipid metabolism</keyword>
<comment type="subcellular location">
    <subcellularLocation>
        <location evidence="1">Membrane</location>
    </subcellularLocation>
</comment>
<feature type="active site" description="Nucleophile" evidence="6">
    <location>
        <position position="74"/>
    </location>
</feature>
<gene>
    <name evidence="9" type="ORF">FV139_19310</name>
</gene>
<evidence type="ECO:0000256" key="4">
    <source>
        <dbReference type="ARBA" id="ARBA00023098"/>
    </source>
</evidence>
<comment type="caution">
    <text evidence="9">The sequence shown here is derived from an EMBL/GenBank/DDBJ whole genome shotgun (WGS) entry which is preliminary data.</text>
</comment>
<dbReference type="GO" id="GO:0016787">
    <property type="term" value="F:hydrolase activity"/>
    <property type="evidence" value="ECO:0007669"/>
    <property type="project" value="UniProtKB-UniRule"/>
</dbReference>
<keyword evidence="3 6" id="KW-0442">Lipid degradation</keyword>
<dbReference type="Pfam" id="PF01734">
    <property type="entry name" value="Patatin"/>
    <property type="match status" value="1"/>
</dbReference>
<dbReference type="GO" id="GO:0016042">
    <property type="term" value="P:lipid catabolic process"/>
    <property type="evidence" value="ECO:0007669"/>
    <property type="project" value="UniProtKB-UniRule"/>
</dbReference>
<feature type="chain" id="PRO_5022948058" evidence="7">
    <location>
        <begin position="29"/>
        <end position="745"/>
    </location>
</feature>
<sequence>MTLITAPRSLFTLPLLLLGCLVALPVTAGTETGREHPGVALVLSGGGARGLAHIGVLQALEEMRVPVDCVVGTSMGALVGGVYAAGIDPAGMQQELEAMEIAELFDDNPPRPERDHSQRRDDYRPLFGFSLGVNESGVQLPAGASSGYKFELFLKELLGTGLALAQQDFDNLPTPFRAVATDLESGAMKVFDRGDITRVMRASMSLPAVLAPMEIDGRIYADGGLVRNLPVDVARATCGDVVVAVNLGTPPNSRESLTSSLAVASQAIVLLTEQNVQRSLAELTASDVLIVPELADYTSSDFSDLAPIIQSGREAVQAQRDGLASLSLGTEEYARWLAGRAARKPPQRQVNALVAASGRNVAETAIMQDIHASVGDDFDLHHLGTDIGNAYGRGDYSYIGYSILPEGEAARIEVEATSKPWGPGFLKFGLGAATDFNSPSQLNLAASYRRNWINRLGASWRVDGQLGYDSYLSTEFAQPLQLRDGAFMAAYLAARREIIQAYRGEDRIGDVTVVEASGGFDVGVSGRGGELRFGPFLSYADTTPDFGFFNPVTEERSYQQAGLRLTGVHDQLDSYAFPRHGALVRLDAEAGLPDWGSDTEQLAVRLELRGAHSIGSHTFAASIEAGGDLNGDGNLLVQDRYQLGGARRLSGLFLQQLTGDRYQLATLGYYHQYARLPTQLGEGLYLGMSMEAGRIDDPLSEDPFDWIGGTGVFWGADTILGAMLFGYGYSTTGQSAWYLTLGQSF</sequence>
<evidence type="ECO:0000256" key="6">
    <source>
        <dbReference type="PROSITE-ProRule" id="PRU01161"/>
    </source>
</evidence>
<dbReference type="AlphaFoldDB" id="A0A5C8ZMZ7"/>
<feature type="signal peptide" evidence="7">
    <location>
        <begin position="1"/>
        <end position="28"/>
    </location>
</feature>
<proteinExistence type="predicted"/>
<dbReference type="PROSITE" id="PS51635">
    <property type="entry name" value="PNPLA"/>
    <property type="match status" value="1"/>
</dbReference>
<dbReference type="Gene3D" id="3.40.1090.10">
    <property type="entry name" value="Cytosolic phospholipase A2 catalytic domain"/>
    <property type="match status" value="2"/>
</dbReference>
<dbReference type="InterPro" id="IPR050301">
    <property type="entry name" value="NTE"/>
</dbReference>
<evidence type="ECO:0000259" key="8">
    <source>
        <dbReference type="PROSITE" id="PS51635"/>
    </source>
</evidence>
<dbReference type="Gene3D" id="2.40.160.50">
    <property type="entry name" value="membrane protein fhac: a member of the omp85/tpsb transporter family"/>
    <property type="match status" value="1"/>
</dbReference>
<dbReference type="CDD" id="cd07205">
    <property type="entry name" value="Pat_PNPLA6_PNPLA7_NTE1_like"/>
    <property type="match status" value="1"/>
</dbReference>
<dbReference type="PANTHER" id="PTHR14226:SF29">
    <property type="entry name" value="NEUROPATHY TARGET ESTERASE SWS"/>
    <property type="match status" value="1"/>
</dbReference>
<keyword evidence="10" id="KW-1185">Reference proteome</keyword>
<dbReference type="SUPFAM" id="SSF52151">
    <property type="entry name" value="FabD/lysophospholipase-like"/>
    <property type="match status" value="1"/>
</dbReference>
<feature type="short sequence motif" description="DGA/G" evidence="6">
    <location>
        <begin position="222"/>
        <end position="224"/>
    </location>
</feature>
<dbReference type="RefSeq" id="WP_148070125.1">
    <property type="nucleotide sequence ID" value="NZ_VRZA01000009.1"/>
</dbReference>
<dbReference type="InterPro" id="IPR002641">
    <property type="entry name" value="PNPLA_dom"/>
</dbReference>
<reference evidence="9 10" key="1">
    <citation type="submission" date="2019-08" db="EMBL/GenBank/DDBJ databases">
        <title>Parahaliea maris sp. nov., isolated from the surface seawater.</title>
        <authorList>
            <person name="Liu Y."/>
        </authorList>
    </citation>
    <scope>NUCLEOTIDE SEQUENCE [LARGE SCALE GENOMIC DNA]</scope>
    <source>
        <strain evidence="9 10">HSLHS9</strain>
    </source>
</reference>
<feature type="active site" description="Proton acceptor" evidence="6">
    <location>
        <position position="222"/>
    </location>
</feature>
<dbReference type="InterPro" id="IPR000184">
    <property type="entry name" value="Bac_surfAg_D15"/>
</dbReference>
<evidence type="ECO:0000313" key="10">
    <source>
        <dbReference type="Proteomes" id="UP000321039"/>
    </source>
</evidence>
<dbReference type="EMBL" id="VRZA01000009">
    <property type="protein sequence ID" value="TXS89876.1"/>
    <property type="molecule type" value="Genomic_DNA"/>
</dbReference>
<protein>
    <submittedName>
        <fullName evidence="9">BamA/TamA family outer membrane protein</fullName>
    </submittedName>
</protein>
<feature type="short sequence motif" description="GXGXXG" evidence="6">
    <location>
        <begin position="45"/>
        <end position="50"/>
    </location>
</feature>
<dbReference type="Pfam" id="PF01103">
    <property type="entry name" value="Omp85"/>
    <property type="match status" value="1"/>
</dbReference>
<dbReference type="InterPro" id="IPR016035">
    <property type="entry name" value="Acyl_Trfase/lysoPLipase"/>
</dbReference>
<organism evidence="9 10">
    <name type="scientific">Parahaliea maris</name>
    <dbReference type="NCBI Taxonomy" id="2716870"/>
    <lineage>
        <taxon>Bacteria</taxon>
        <taxon>Pseudomonadati</taxon>
        <taxon>Pseudomonadota</taxon>
        <taxon>Gammaproteobacteria</taxon>
        <taxon>Cellvibrionales</taxon>
        <taxon>Halieaceae</taxon>
        <taxon>Parahaliea</taxon>
    </lineage>
</organism>
<dbReference type="PANTHER" id="PTHR14226">
    <property type="entry name" value="NEUROPATHY TARGET ESTERASE/SWISS CHEESE D.MELANOGASTER"/>
    <property type="match status" value="1"/>
</dbReference>